<dbReference type="Proteomes" id="UP000765509">
    <property type="component" value="Unassembled WGS sequence"/>
</dbReference>
<dbReference type="EMBL" id="AVOT02002420">
    <property type="protein sequence ID" value="MBW0470296.1"/>
    <property type="molecule type" value="Genomic_DNA"/>
</dbReference>
<sequence>MEELSRTHPVFPVSLVKTHHQTGEDKFPTRNKGHTPNYIVEVEDSPGQVKKIINDRNIRLNGKDHRQYLVRLKNQTADKDK</sequence>
<organism evidence="2 3">
    <name type="scientific">Austropuccinia psidii MF-1</name>
    <dbReference type="NCBI Taxonomy" id="1389203"/>
    <lineage>
        <taxon>Eukaryota</taxon>
        <taxon>Fungi</taxon>
        <taxon>Dikarya</taxon>
        <taxon>Basidiomycota</taxon>
        <taxon>Pucciniomycotina</taxon>
        <taxon>Pucciniomycetes</taxon>
        <taxon>Pucciniales</taxon>
        <taxon>Sphaerophragmiaceae</taxon>
        <taxon>Austropuccinia</taxon>
    </lineage>
</organism>
<keyword evidence="3" id="KW-1185">Reference proteome</keyword>
<evidence type="ECO:0000313" key="2">
    <source>
        <dbReference type="EMBL" id="MBW0470296.1"/>
    </source>
</evidence>
<reference evidence="2" key="1">
    <citation type="submission" date="2021-03" db="EMBL/GenBank/DDBJ databases">
        <title>Draft genome sequence of rust myrtle Austropuccinia psidii MF-1, a brazilian biotype.</title>
        <authorList>
            <person name="Quecine M.C."/>
            <person name="Pachon D.M.R."/>
            <person name="Bonatelli M.L."/>
            <person name="Correr F.H."/>
            <person name="Franceschini L.M."/>
            <person name="Leite T.F."/>
            <person name="Margarido G.R.A."/>
            <person name="Almeida C.A."/>
            <person name="Ferrarezi J.A."/>
            <person name="Labate C.A."/>
        </authorList>
    </citation>
    <scope>NUCLEOTIDE SEQUENCE</scope>
    <source>
        <strain evidence="2">MF-1</strain>
    </source>
</reference>
<evidence type="ECO:0000256" key="1">
    <source>
        <dbReference type="SAM" id="MobiDB-lite"/>
    </source>
</evidence>
<feature type="region of interest" description="Disordered" evidence="1">
    <location>
        <begin position="18"/>
        <end position="37"/>
    </location>
</feature>
<name>A0A9Q3BQ89_9BASI</name>
<accession>A0A9Q3BQ89</accession>
<proteinExistence type="predicted"/>
<dbReference type="AlphaFoldDB" id="A0A9Q3BQ89"/>
<comment type="caution">
    <text evidence="2">The sequence shown here is derived from an EMBL/GenBank/DDBJ whole genome shotgun (WGS) entry which is preliminary data.</text>
</comment>
<evidence type="ECO:0000313" key="3">
    <source>
        <dbReference type="Proteomes" id="UP000765509"/>
    </source>
</evidence>
<protein>
    <submittedName>
        <fullName evidence="2">Uncharacterized protein</fullName>
    </submittedName>
</protein>
<gene>
    <name evidence="2" type="ORF">O181_010011</name>
</gene>